<feature type="domain" description="Methyltransferase putative zinc binding" evidence="2">
    <location>
        <begin position="30"/>
        <end position="91"/>
    </location>
</feature>
<dbReference type="Proteomes" id="UP000575469">
    <property type="component" value="Unassembled WGS sequence"/>
</dbReference>
<name>A0A848P246_9RALS</name>
<dbReference type="Pfam" id="PF08421">
    <property type="entry name" value="Methyltransf_13"/>
    <property type="match status" value="1"/>
</dbReference>
<evidence type="ECO:0000259" key="3">
    <source>
        <dbReference type="Pfam" id="PF08484"/>
    </source>
</evidence>
<proteinExistence type="predicted"/>
<dbReference type="GO" id="GO:0032259">
    <property type="term" value="P:methylation"/>
    <property type="evidence" value="ECO:0007669"/>
    <property type="project" value="UniProtKB-KW"/>
</dbReference>
<feature type="domain" description="C-methyltransferase" evidence="3">
    <location>
        <begin position="271"/>
        <end position="430"/>
    </location>
</feature>
<dbReference type="GO" id="GO:0008168">
    <property type="term" value="F:methyltransferase activity"/>
    <property type="evidence" value="ECO:0007669"/>
    <property type="project" value="UniProtKB-KW"/>
</dbReference>
<dbReference type="SUPFAM" id="SSF53335">
    <property type="entry name" value="S-adenosyl-L-methionine-dependent methyltransferases"/>
    <property type="match status" value="1"/>
</dbReference>
<keyword evidence="4" id="KW-0808">Transferase</keyword>
<feature type="region of interest" description="Disordered" evidence="1">
    <location>
        <begin position="445"/>
        <end position="468"/>
    </location>
</feature>
<dbReference type="Pfam" id="PF13489">
    <property type="entry name" value="Methyltransf_23"/>
    <property type="match status" value="1"/>
</dbReference>
<evidence type="ECO:0000313" key="5">
    <source>
        <dbReference type="Proteomes" id="UP000575469"/>
    </source>
</evidence>
<keyword evidence="4" id="KW-0489">Methyltransferase</keyword>
<evidence type="ECO:0000256" key="1">
    <source>
        <dbReference type="SAM" id="MobiDB-lite"/>
    </source>
</evidence>
<organism evidence="4 5">
    <name type="scientific">Ralstonia insidiosa</name>
    <dbReference type="NCBI Taxonomy" id="190721"/>
    <lineage>
        <taxon>Bacteria</taxon>
        <taxon>Pseudomonadati</taxon>
        <taxon>Pseudomonadota</taxon>
        <taxon>Betaproteobacteria</taxon>
        <taxon>Burkholderiales</taxon>
        <taxon>Burkholderiaceae</taxon>
        <taxon>Ralstonia</taxon>
    </lineage>
</organism>
<dbReference type="Gene3D" id="6.20.50.110">
    <property type="entry name" value="Methyltransferase, zinc-binding domain"/>
    <property type="match status" value="1"/>
</dbReference>
<gene>
    <name evidence="4" type="ORF">HGR00_15320</name>
</gene>
<protein>
    <submittedName>
        <fullName evidence="4">Class I SAM-dependent methyltransferase</fullName>
    </submittedName>
</protein>
<dbReference type="Gene3D" id="6.10.250.3100">
    <property type="match status" value="1"/>
</dbReference>
<feature type="compositionally biased region" description="Polar residues" evidence="1">
    <location>
        <begin position="446"/>
        <end position="468"/>
    </location>
</feature>
<dbReference type="InterPro" id="IPR029063">
    <property type="entry name" value="SAM-dependent_MTases_sf"/>
</dbReference>
<dbReference type="InterPro" id="IPR013630">
    <property type="entry name" value="Methyltransf_Zn-bd_dom_put"/>
</dbReference>
<dbReference type="Gene3D" id="3.40.50.720">
    <property type="entry name" value="NAD(P)-binding Rossmann-like Domain"/>
    <property type="match status" value="1"/>
</dbReference>
<dbReference type="CDD" id="cd02440">
    <property type="entry name" value="AdoMet_MTases"/>
    <property type="match status" value="1"/>
</dbReference>
<evidence type="ECO:0000259" key="2">
    <source>
        <dbReference type="Pfam" id="PF08421"/>
    </source>
</evidence>
<dbReference type="InterPro" id="IPR013691">
    <property type="entry name" value="MeTrfase_14"/>
</dbReference>
<dbReference type="Gene3D" id="3.40.50.150">
    <property type="entry name" value="Vaccinia Virus protein VP39"/>
    <property type="match status" value="1"/>
</dbReference>
<dbReference type="InterPro" id="IPR038576">
    <property type="entry name" value="Methyltransf_Zn-bd_dom_put_sf"/>
</dbReference>
<evidence type="ECO:0000313" key="4">
    <source>
        <dbReference type="EMBL" id="NMV39283.1"/>
    </source>
</evidence>
<dbReference type="AlphaFoldDB" id="A0A848P246"/>
<dbReference type="PANTHER" id="PTHR43861">
    <property type="entry name" value="TRANS-ACONITATE 2-METHYLTRANSFERASE-RELATED"/>
    <property type="match status" value="1"/>
</dbReference>
<sequence>MATPHDDLLAARPRPPAYHRGLHRTRPMNCRHCGAALRLPLIDLGSAPPSNAYLDDAALDRPEPRYPLRVLVCEQCWLVQTEDFTRANDLFSADYAYFSAFSTSWLAHAQRYVTDMAARFGLDAHSTVAEVAANDGYLLQYVQARGIPCYGIEPTTSTADAARERGIEIVEDFFGVRLAQALADAGRQADLIAANNVLAHVPDINDFVRGFALLLKPEGVATFEFPQLRSLVEGMQFDTIYHEHFSYLSLTAVQHLFAANGLHVFDAHTLPTHGGSLRVFAQRTDTGTQRREPTVDALLAEEARAGIGSRAYYEALQGQAEAIGHGLRCWLQDCRRQGLRVAGYGAAAKGNTLLNFAGIDSALLPYVVDRNPAKQGRYLPGSRIPIRSEATLREDRPDIVLLLPWNLKTELGEQLAYVSEWGGRLAVAVPAIEVFAPQPAGHATACTPNRASTPASAQLSPQPDQSPT</sequence>
<dbReference type="PANTHER" id="PTHR43861:SF5">
    <property type="entry name" value="BLL5978 PROTEIN"/>
    <property type="match status" value="1"/>
</dbReference>
<dbReference type="Pfam" id="PF08484">
    <property type="entry name" value="Methyltransf_14"/>
    <property type="match status" value="1"/>
</dbReference>
<dbReference type="EMBL" id="JABBZM010000013">
    <property type="protein sequence ID" value="NMV39283.1"/>
    <property type="molecule type" value="Genomic_DNA"/>
</dbReference>
<comment type="caution">
    <text evidence="4">The sequence shown here is derived from an EMBL/GenBank/DDBJ whole genome shotgun (WGS) entry which is preliminary data.</text>
</comment>
<accession>A0A848P246</accession>
<reference evidence="4 5" key="1">
    <citation type="submission" date="2020-04" db="EMBL/GenBank/DDBJ databases">
        <title>Ralstonia insidiosa genome sequencing and assembly.</title>
        <authorList>
            <person name="Martins R.C.R."/>
            <person name="Perdigao-Neto L.V."/>
            <person name="Levin A.S.S."/>
            <person name="Costa S.F."/>
        </authorList>
    </citation>
    <scope>NUCLEOTIDE SEQUENCE [LARGE SCALE GENOMIC DNA]</scope>
    <source>
        <strain evidence="4 5">5047</strain>
    </source>
</reference>